<reference evidence="3" key="1">
    <citation type="submission" date="2021-01" db="EMBL/GenBank/DDBJ databases">
        <authorList>
            <person name="Corre E."/>
            <person name="Pelletier E."/>
            <person name="Niang G."/>
            <person name="Scheremetjew M."/>
            <person name="Finn R."/>
            <person name="Kale V."/>
            <person name="Holt S."/>
            <person name="Cochrane G."/>
            <person name="Meng A."/>
            <person name="Brown T."/>
            <person name="Cohen L."/>
        </authorList>
    </citation>
    <scope>NUCLEOTIDE SEQUENCE</scope>
    <source>
        <strain evidence="3">CCMP147</strain>
    </source>
</reference>
<feature type="signal peptide" evidence="2">
    <location>
        <begin position="1"/>
        <end position="19"/>
    </location>
</feature>
<gene>
    <name evidence="3" type="ORF">TDUB1175_LOCUS8967</name>
</gene>
<evidence type="ECO:0000256" key="1">
    <source>
        <dbReference type="SAM" id="MobiDB-lite"/>
    </source>
</evidence>
<feature type="compositionally biased region" description="Polar residues" evidence="1">
    <location>
        <begin position="37"/>
        <end position="49"/>
    </location>
</feature>
<feature type="region of interest" description="Disordered" evidence="1">
    <location>
        <begin position="32"/>
        <end position="52"/>
    </location>
</feature>
<name>A0A7R9Z763_9STRA</name>
<keyword evidence="2" id="KW-0732">Signal</keyword>
<protein>
    <submittedName>
        <fullName evidence="3">Uncharacterized protein</fullName>
    </submittedName>
</protein>
<proteinExistence type="predicted"/>
<evidence type="ECO:0000313" key="3">
    <source>
        <dbReference type="EMBL" id="CAD8308672.1"/>
    </source>
</evidence>
<evidence type="ECO:0000256" key="2">
    <source>
        <dbReference type="SAM" id="SignalP"/>
    </source>
</evidence>
<organism evidence="3">
    <name type="scientific">Pseudictyota dubia</name>
    <dbReference type="NCBI Taxonomy" id="2749911"/>
    <lineage>
        <taxon>Eukaryota</taxon>
        <taxon>Sar</taxon>
        <taxon>Stramenopiles</taxon>
        <taxon>Ochrophyta</taxon>
        <taxon>Bacillariophyta</taxon>
        <taxon>Mediophyceae</taxon>
        <taxon>Biddulphiophycidae</taxon>
        <taxon>Eupodiscales</taxon>
        <taxon>Odontellaceae</taxon>
        <taxon>Pseudictyota</taxon>
    </lineage>
</organism>
<dbReference type="AlphaFoldDB" id="A0A7R9Z763"/>
<sequence length="531" mass="57469">MIFLVFACWIAALTPGALGSATPEFSSRPHNGLVVSPYNNPRRANQNPSKKNDIRDLELIPHRDLANSNGNQLYEAQYLIYFGLEFVPCEDSEYILEITCDDRANEAIFLPDESTVWDSPTCRSKDQTTIECVVSGINKPFEYEAYIAMKCVGSDTATLNIATAEVLGGCYRCHPSGKDTRILTFFSRICNDVDRPTYLSFLSSPDELVCIDRSFSDEQFFNTSMGSCSSFKDWREDCGNGMGWDGVPNNDSPSSIFESLALQLGPSHEIPPSCVFVSEEDRNEHFDTSLSVEYSVLASMSYELCTADSGTIKATCGQGGTINLLPGGEQASLCFEDPKDTGSVICSLEQGADYLYFHVSCSGDNLEALAVSSKWDPNRVECSENYSGYLSLDVDQVCRDDNDDSFLLDVANVCFPIESTEVFVDPTTDFFGDCRLWQTDSSIWGFSGRVSVASPVVASLPASHLGTAPGCLSSVRAKRGEQGSTGGSGHGSTNVGFGTELANLGDSQSSAVGQHVFASVSGLLSVVALLI</sequence>
<accession>A0A7R9Z763</accession>
<dbReference type="EMBL" id="HBED01017907">
    <property type="protein sequence ID" value="CAD8308672.1"/>
    <property type="molecule type" value="Transcribed_RNA"/>
</dbReference>
<feature type="chain" id="PRO_5031310071" evidence="2">
    <location>
        <begin position="20"/>
        <end position="531"/>
    </location>
</feature>